<dbReference type="InterPro" id="IPR008929">
    <property type="entry name" value="Chondroitin_lyas"/>
</dbReference>
<dbReference type="EMBL" id="CP099534">
    <property type="protein sequence ID" value="UYK90464.1"/>
    <property type="molecule type" value="Genomic_DNA"/>
</dbReference>
<evidence type="ECO:0000313" key="5">
    <source>
        <dbReference type="Proteomes" id="UP001164392"/>
    </source>
</evidence>
<organism evidence="4 5">
    <name type="scientific">Xanthomonas sacchari</name>
    <dbReference type="NCBI Taxonomy" id="56458"/>
    <lineage>
        <taxon>Bacteria</taxon>
        <taxon>Pseudomonadati</taxon>
        <taxon>Pseudomonadota</taxon>
        <taxon>Gammaproteobacteria</taxon>
        <taxon>Lysobacterales</taxon>
        <taxon>Lysobacteraceae</taxon>
        <taxon>Xanthomonas</taxon>
    </lineage>
</organism>
<keyword evidence="1" id="KW-0732">Signal</keyword>
<evidence type="ECO:0000313" key="4">
    <source>
        <dbReference type="EMBL" id="UYK90464.1"/>
    </source>
</evidence>
<gene>
    <name evidence="4" type="ORF">NG824_08765</name>
</gene>
<sequence>MPDSRLARIFRCGRVEAMQFSNGDEDAILQRRRTFLLGTAGALALGITARAVGASPASARLRHVGGADALATAASGMSGIVHPGLLVTEADLQRIRDKLAANAEPWVGGWNMMLKTNDTNLDATPRPLAVVTRGVEGENYWQMIGDMVRTLHLALRWKISNDERYAKKAIEFLNAWSSTLTELGGNSNVYLASGLYGNQWANAAELMRTYSGWATQDLARFQAMLLNVFYPNCHDFLVTHNGTEIRKVTHYWANWDLANICSIYAIGVFCDRADLMAEASGYYKTGRGNGASANYVYYLHPGYLGQWQESHRDQGHSTLGISLAGMLCEMAWNQGEDLFGHWSNRLLAGAEYVAKTNLTDTSGNALFTLPFAPYNGVFGLGTATAGTNQLRPNWELICNHYVNRKGLAAPWSEAMRDMIRPERVDGGDQPCIGTLLYARDPVAPAAPSGLSAFLSHGKVQLSWWGSAGASLYVVQRAASPNGPFAAIARVVDPCTYTDVPAQGTWYYRIVALTKDAGPMLGSETARVAVPGELWLHLPLNGDANDASGRGRHGRLQGGTSWGAGRNGGSALQFDGRSGHVLLPDGAVSALGDVTVAVWVYWDASVVYARIFDFGSNDVAYMALLARDGSGKLRFSSTRNQFWNEESITADALPAGRWVHVAVALSGKVGTLYVDGKQVATADGIWINPFQLGETTQTWLGRSQYGNDPYFKGRMQDLRIYSGAQDAAFIAGLAR</sequence>
<proteinExistence type="predicted"/>
<dbReference type="SUPFAM" id="SSF49899">
    <property type="entry name" value="Concanavalin A-like lectins/glucanases"/>
    <property type="match status" value="1"/>
</dbReference>
<dbReference type="GO" id="GO:0016829">
    <property type="term" value="F:lyase activity"/>
    <property type="evidence" value="ECO:0007669"/>
    <property type="project" value="UniProtKB-KW"/>
</dbReference>
<evidence type="ECO:0000256" key="2">
    <source>
        <dbReference type="ARBA" id="ARBA00023239"/>
    </source>
</evidence>
<name>A0AA46YAX5_9XANT</name>
<dbReference type="InterPro" id="IPR013320">
    <property type="entry name" value="ConA-like_dom_sf"/>
</dbReference>
<evidence type="ECO:0000256" key="1">
    <source>
        <dbReference type="ARBA" id="ARBA00022729"/>
    </source>
</evidence>
<dbReference type="AlphaFoldDB" id="A0AA46YAX5"/>
<dbReference type="Pfam" id="PF13385">
    <property type="entry name" value="Laminin_G_3"/>
    <property type="match status" value="1"/>
</dbReference>
<accession>A0AA46YAX5</accession>
<dbReference type="GO" id="GO:0042597">
    <property type="term" value="C:periplasmic space"/>
    <property type="evidence" value="ECO:0007669"/>
    <property type="project" value="InterPro"/>
</dbReference>
<dbReference type="SUPFAM" id="SSF48230">
    <property type="entry name" value="Chondroitin AC/alginate lyase"/>
    <property type="match status" value="1"/>
</dbReference>
<feature type="domain" description="Alginate lyase" evidence="3">
    <location>
        <begin position="151"/>
        <end position="355"/>
    </location>
</feature>
<dbReference type="InterPro" id="IPR008397">
    <property type="entry name" value="Alginate_lyase_dom"/>
</dbReference>
<dbReference type="Gene3D" id="2.60.120.200">
    <property type="match status" value="1"/>
</dbReference>
<keyword evidence="2 4" id="KW-0456">Lyase</keyword>
<dbReference type="Proteomes" id="UP001164392">
    <property type="component" value="Chromosome"/>
</dbReference>
<evidence type="ECO:0000259" key="3">
    <source>
        <dbReference type="Pfam" id="PF05426"/>
    </source>
</evidence>
<protein>
    <submittedName>
        <fullName evidence="4">Alginate lyase family protein</fullName>
    </submittedName>
</protein>
<dbReference type="Gene3D" id="1.50.10.100">
    <property type="entry name" value="Chondroitin AC/alginate lyase"/>
    <property type="match status" value="1"/>
</dbReference>
<dbReference type="Gene3D" id="2.60.40.10">
    <property type="entry name" value="Immunoglobulins"/>
    <property type="match status" value="1"/>
</dbReference>
<reference evidence="4" key="1">
    <citation type="submission" date="2022-06" db="EMBL/GenBank/DDBJ databases">
        <title>Dynamics of rice microbiomes reveals core vertical transmitted seed endophytes.</title>
        <authorList>
            <person name="Liao K."/>
            <person name="Zhang X."/>
        </authorList>
    </citation>
    <scope>NUCLEOTIDE SEQUENCE</scope>
    <source>
        <strain evidence="4">JR3-14</strain>
    </source>
</reference>
<dbReference type="Pfam" id="PF05426">
    <property type="entry name" value="Alginate_lyase"/>
    <property type="match status" value="1"/>
</dbReference>
<dbReference type="InterPro" id="IPR013783">
    <property type="entry name" value="Ig-like_fold"/>
</dbReference>
<dbReference type="RefSeq" id="WP_267093959.1">
    <property type="nucleotide sequence ID" value="NZ_CP099534.1"/>
</dbReference>